<protein>
    <submittedName>
        <fullName evidence="3">Uncharacterized protein</fullName>
    </submittedName>
</protein>
<evidence type="ECO:0000313" key="4">
    <source>
        <dbReference type="Proteomes" id="UP000485058"/>
    </source>
</evidence>
<proteinExistence type="predicted"/>
<keyword evidence="4" id="KW-1185">Reference proteome</keyword>
<evidence type="ECO:0000313" key="3">
    <source>
        <dbReference type="EMBL" id="GFH22214.1"/>
    </source>
</evidence>
<name>A0A699ZTX6_HAELA</name>
<feature type="region of interest" description="Disordered" evidence="1">
    <location>
        <begin position="18"/>
        <end position="62"/>
    </location>
</feature>
<evidence type="ECO:0000256" key="2">
    <source>
        <dbReference type="SAM" id="SignalP"/>
    </source>
</evidence>
<dbReference type="Proteomes" id="UP000485058">
    <property type="component" value="Unassembled WGS sequence"/>
</dbReference>
<organism evidence="3 4">
    <name type="scientific">Haematococcus lacustris</name>
    <name type="common">Green alga</name>
    <name type="synonym">Haematococcus pluvialis</name>
    <dbReference type="NCBI Taxonomy" id="44745"/>
    <lineage>
        <taxon>Eukaryota</taxon>
        <taxon>Viridiplantae</taxon>
        <taxon>Chlorophyta</taxon>
        <taxon>core chlorophytes</taxon>
        <taxon>Chlorophyceae</taxon>
        <taxon>CS clade</taxon>
        <taxon>Chlamydomonadales</taxon>
        <taxon>Haematococcaceae</taxon>
        <taxon>Haematococcus</taxon>
    </lineage>
</organism>
<dbReference type="EMBL" id="BLLF01001992">
    <property type="protein sequence ID" value="GFH22214.1"/>
    <property type="molecule type" value="Genomic_DNA"/>
</dbReference>
<sequence length="62" mass="6082">MTLPVLRLLLGLMAGAPAAHTARHPEHAPGPPGPGPQPGSGLTPLPTSWPVGLQAGSAAAHP</sequence>
<comment type="caution">
    <text evidence="3">The sequence shown here is derived from an EMBL/GenBank/DDBJ whole genome shotgun (WGS) entry which is preliminary data.</text>
</comment>
<feature type="chain" id="PRO_5025623179" evidence="2">
    <location>
        <begin position="22"/>
        <end position="62"/>
    </location>
</feature>
<accession>A0A699ZTX6</accession>
<keyword evidence="2" id="KW-0732">Signal</keyword>
<evidence type="ECO:0000256" key="1">
    <source>
        <dbReference type="SAM" id="MobiDB-lite"/>
    </source>
</evidence>
<dbReference type="AlphaFoldDB" id="A0A699ZTX6"/>
<feature type="signal peptide" evidence="2">
    <location>
        <begin position="1"/>
        <end position="21"/>
    </location>
</feature>
<feature type="compositionally biased region" description="Pro residues" evidence="1">
    <location>
        <begin position="28"/>
        <end position="37"/>
    </location>
</feature>
<reference evidence="3 4" key="1">
    <citation type="submission" date="2020-02" db="EMBL/GenBank/DDBJ databases">
        <title>Draft genome sequence of Haematococcus lacustris strain NIES-144.</title>
        <authorList>
            <person name="Morimoto D."/>
            <person name="Nakagawa S."/>
            <person name="Yoshida T."/>
            <person name="Sawayama S."/>
        </authorList>
    </citation>
    <scope>NUCLEOTIDE SEQUENCE [LARGE SCALE GENOMIC DNA]</scope>
    <source>
        <strain evidence="3 4">NIES-144</strain>
    </source>
</reference>
<gene>
    <name evidence="3" type="ORF">HaLaN_19642</name>
</gene>